<dbReference type="AlphaFoldDB" id="A0A831RJ70"/>
<dbReference type="InterPro" id="IPR016195">
    <property type="entry name" value="Pol/histidinol_Pase-like"/>
</dbReference>
<evidence type="ECO:0000313" key="15">
    <source>
        <dbReference type="EMBL" id="HEB95618.1"/>
    </source>
</evidence>
<keyword evidence="11 13" id="KW-0234">DNA repair</keyword>
<evidence type="ECO:0000256" key="8">
    <source>
        <dbReference type="ARBA" id="ARBA00022705"/>
    </source>
</evidence>
<keyword evidence="9 13" id="KW-0227">DNA damage</keyword>
<dbReference type="InterPro" id="IPR040982">
    <property type="entry name" value="DNA_pol3_finger"/>
</dbReference>
<dbReference type="InterPro" id="IPR003141">
    <property type="entry name" value="Pol/His_phosphatase_N"/>
</dbReference>
<dbReference type="GO" id="GO:0008408">
    <property type="term" value="F:3'-5' exonuclease activity"/>
    <property type="evidence" value="ECO:0007669"/>
    <property type="project" value="InterPro"/>
</dbReference>
<dbReference type="InterPro" id="IPR004365">
    <property type="entry name" value="NA-bd_OB_tRNA"/>
</dbReference>
<reference evidence="15" key="1">
    <citation type="journal article" date="2020" name="mSystems">
        <title>Genome- and Community-Level Interaction Insights into Carbon Utilization and Element Cycling Functions of Hydrothermarchaeota in Hydrothermal Sediment.</title>
        <authorList>
            <person name="Zhou Z."/>
            <person name="Liu Y."/>
            <person name="Xu W."/>
            <person name="Pan J."/>
            <person name="Luo Z.H."/>
            <person name="Li M."/>
        </authorList>
    </citation>
    <scope>NUCLEOTIDE SEQUENCE [LARGE SCALE GENOMIC DNA]</scope>
    <source>
        <strain evidence="15">HyVt-443</strain>
    </source>
</reference>
<dbReference type="GO" id="GO:0005737">
    <property type="term" value="C:cytoplasm"/>
    <property type="evidence" value="ECO:0007669"/>
    <property type="project" value="UniProtKB-SubCell"/>
</dbReference>
<dbReference type="Pfam" id="PF07733">
    <property type="entry name" value="DNA_pol3_alpha"/>
    <property type="match status" value="1"/>
</dbReference>
<sequence length="1042" mass="115928">MSPPDYAELHCRSNFSFLRGASHPEELVQRAHALGYRALALTDLCSLAGVVKAHGEAKRLDLPLIVGSELRLEGGLRLLLLAADRDGYGDLAELITRGRRRAGKGHWRLRRDDLENGLEGCLAIWLPDREPDLQAGRWLAGRFPGRSWIGVALHRAGGDRARLAALRRAGRECGLTPVATGGVRMHDPDRRPLLDTLTAIRLRRPLAEAGLALQSNGERHLRTRARLARFYPPELLRETLVVAERCRFSLDELRYEYPDELVPAGVSPAAHLRRLTERGMVRRWPRGVPPKVRRQVEHELALIAELGYEPYFLTVHDIVRFARSRGILCQGRGSAANSAVCYCLGITEVDPARMEMLFERFISRERDEPPDIDVDFEHRRREEVIQYIYDRYGRDRAALAATVICYRPRSAIRDAGRALGLAPDQLDRLAGGLAWWDGHRLRPERLREAGLDPDNPRLRLLARLVAELQHVPRHLSQHVGGFVISRGPLSRLVPIENAAMAGRSVIQWDKEDLEALGLLKIDCLALGMLSAIHRAFDLVNGWRAEVADAAPQLPGGEDGRQPLGLHNVPPEDPAVYAMIQRAETTGVFQIESRAQMSMLPRLRPACFYDLVIEVAIVRPGPIQGDMVHPYLRRRQGLEPVDYPSPAVERVLGRTLGVPIFQEQVIRVAMVAAGFSPGEADALRRSIAAWRRRGTLEPFEQRLVQGMVERGYDEAFARRIYRQILGFGEYGFPESHAASFALLVYVSAWLKCHHPAAFFAALLDSQPMGFYAPAQLLAEARRQGVDVLPVDVCRSGWESSLEAVEGAKEPALRLGLGRIRGLSRGAGERLLAARREGPFRDVADLVRRARLDRGERRALVAGGALARLAGDRHRAAWAVQGVEPGTTPLPLPEVREGPPILRSPAEGETIVADYASLGLTLGRHPLALLRRRLRRQRLQPAARVAALPDGSRVRTAGLVINRQRPASASGVVFLTLEDETGQVNLVVWRELAERQRAPLLGARLLGVAGRVQREGRVVHLVAGRLWDCSGLLGRLPTRSRDFR</sequence>
<dbReference type="PANTHER" id="PTHR32294">
    <property type="entry name" value="DNA POLYMERASE III SUBUNIT ALPHA"/>
    <property type="match status" value="1"/>
</dbReference>
<dbReference type="EC" id="2.7.7.7" evidence="3 13"/>
<evidence type="ECO:0000256" key="2">
    <source>
        <dbReference type="ARBA" id="ARBA00007391"/>
    </source>
</evidence>
<comment type="subcellular location">
    <subcellularLocation>
        <location evidence="1 13">Cytoplasm</location>
    </subcellularLocation>
</comment>
<comment type="function">
    <text evidence="13">DNA polymerase involved in damage-induced mutagenesis and translesion synthesis (TLS). It is not the major replicative DNA polymerase.</text>
</comment>
<dbReference type="GO" id="GO:0003887">
    <property type="term" value="F:DNA-directed DNA polymerase activity"/>
    <property type="evidence" value="ECO:0007669"/>
    <property type="project" value="UniProtKB-UniRule"/>
</dbReference>
<keyword evidence="5 13" id="KW-0963">Cytoplasm</keyword>
<dbReference type="InterPro" id="IPR029460">
    <property type="entry name" value="DNAPol_HHH"/>
</dbReference>
<gene>
    <name evidence="13" type="primary">dnaE2</name>
    <name evidence="15" type="ORF">ENI96_04210</name>
</gene>
<proteinExistence type="inferred from homology"/>
<evidence type="ECO:0000256" key="1">
    <source>
        <dbReference type="ARBA" id="ARBA00004496"/>
    </source>
</evidence>
<evidence type="ECO:0000256" key="4">
    <source>
        <dbReference type="ARBA" id="ARBA00017273"/>
    </source>
</evidence>
<dbReference type="Pfam" id="PF14579">
    <property type="entry name" value="HHH_6"/>
    <property type="match status" value="1"/>
</dbReference>
<keyword evidence="7 13" id="KW-0548">Nucleotidyltransferase</keyword>
<evidence type="ECO:0000256" key="6">
    <source>
        <dbReference type="ARBA" id="ARBA00022679"/>
    </source>
</evidence>
<dbReference type="Pfam" id="PF01336">
    <property type="entry name" value="tRNA_anti-codon"/>
    <property type="match status" value="1"/>
</dbReference>
<comment type="caution">
    <text evidence="15">The sequence shown here is derived from an EMBL/GenBank/DDBJ whole genome shotgun (WGS) entry which is preliminary data.</text>
</comment>
<dbReference type="NCBIfam" id="TIGR00594">
    <property type="entry name" value="polc"/>
    <property type="match status" value="1"/>
</dbReference>
<dbReference type="GO" id="GO:0006260">
    <property type="term" value="P:DNA replication"/>
    <property type="evidence" value="ECO:0007669"/>
    <property type="project" value="UniProtKB-KW"/>
</dbReference>
<dbReference type="EMBL" id="DRKP01000051">
    <property type="protein sequence ID" value="HEB95618.1"/>
    <property type="molecule type" value="Genomic_DNA"/>
</dbReference>
<evidence type="ECO:0000256" key="5">
    <source>
        <dbReference type="ARBA" id="ARBA00022490"/>
    </source>
</evidence>
<dbReference type="Proteomes" id="UP000886251">
    <property type="component" value="Unassembled WGS sequence"/>
</dbReference>
<dbReference type="Pfam" id="PF02811">
    <property type="entry name" value="PHP"/>
    <property type="match status" value="1"/>
</dbReference>
<evidence type="ECO:0000256" key="13">
    <source>
        <dbReference type="HAMAP-Rule" id="MF_01902"/>
    </source>
</evidence>
<keyword evidence="8 13" id="KW-0235">DNA replication</keyword>
<dbReference type="CDD" id="cd04485">
    <property type="entry name" value="DnaE_OBF"/>
    <property type="match status" value="1"/>
</dbReference>
<dbReference type="GO" id="GO:0003676">
    <property type="term" value="F:nucleic acid binding"/>
    <property type="evidence" value="ECO:0007669"/>
    <property type="project" value="InterPro"/>
</dbReference>
<dbReference type="Gene3D" id="3.20.20.140">
    <property type="entry name" value="Metal-dependent hydrolases"/>
    <property type="match status" value="1"/>
</dbReference>
<keyword evidence="10 13" id="KW-0239">DNA-directed DNA polymerase</keyword>
<dbReference type="InterPro" id="IPR004013">
    <property type="entry name" value="PHP_dom"/>
</dbReference>
<evidence type="ECO:0000259" key="14">
    <source>
        <dbReference type="SMART" id="SM00481"/>
    </source>
</evidence>
<protein>
    <recommendedName>
        <fullName evidence="4 13">Error-prone DNA polymerase</fullName>
        <ecNumber evidence="3 13">2.7.7.7</ecNumber>
    </recommendedName>
</protein>
<dbReference type="SMART" id="SM00481">
    <property type="entry name" value="POLIIIAc"/>
    <property type="match status" value="1"/>
</dbReference>
<dbReference type="Gene3D" id="1.10.150.870">
    <property type="match status" value="1"/>
</dbReference>
<organism evidence="15">
    <name type="scientific">Sedimenticola thiotaurini</name>
    <dbReference type="NCBI Taxonomy" id="1543721"/>
    <lineage>
        <taxon>Bacteria</taxon>
        <taxon>Pseudomonadati</taxon>
        <taxon>Pseudomonadota</taxon>
        <taxon>Gammaproteobacteria</taxon>
        <taxon>Chromatiales</taxon>
        <taxon>Sedimenticolaceae</taxon>
        <taxon>Sedimenticola</taxon>
    </lineage>
</organism>
<dbReference type="Pfam" id="PF17657">
    <property type="entry name" value="DNA_pol3_finger"/>
    <property type="match status" value="1"/>
</dbReference>
<dbReference type="CDD" id="cd07434">
    <property type="entry name" value="PHP_PolIIIA_DnaE2"/>
    <property type="match status" value="1"/>
</dbReference>
<dbReference type="InterPro" id="IPR023073">
    <property type="entry name" value="DnaE2"/>
</dbReference>
<keyword evidence="6 13" id="KW-0808">Transferase</keyword>
<evidence type="ECO:0000256" key="10">
    <source>
        <dbReference type="ARBA" id="ARBA00022932"/>
    </source>
</evidence>
<evidence type="ECO:0000256" key="7">
    <source>
        <dbReference type="ARBA" id="ARBA00022695"/>
    </source>
</evidence>
<name>A0A831RJ70_9GAMM</name>
<dbReference type="PANTHER" id="PTHR32294:SF4">
    <property type="entry name" value="ERROR-PRONE DNA POLYMERASE"/>
    <property type="match status" value="1"/>
</dbReference>
<comment type="catalytic activity">
    <reaction evidence="12 13">
        <text>DNA(n) + a 2'-deoxyribonucleoside 5'-triphosphate = DNA(n+1) + diphosphate</text>
        <dbReference type="Rhea" id="RHEA:22508"/>
        <dbReference type="Rhea" id="RHEA-COMP:17339"/>
        <dbReference type="Rhea" id="RHEA-COMP:17340"/>
        <dbReference type="ChEBI" id="CHEBI:33019"/>
        <dbReference type="ChEBI" id="CHEBI:61560"/>
        <dbReference type="ChEBI" id="CHEBI:173112"/>
        <dbReference type="EC" id="2.7.7.7"/>
    </reaction>
</comment>
<dbReference type="HAMAP" id="MF_01902">
    <property type="entry name" value="DNApol_error_prone"/>
    <property type="match status" value="1"/>
</dbReference>
<comment type="similarity">
    <text evidence="2 13">Belongs to the DNA polymerase type-C family. DnaE2 subfamily.</text>
</comment>
<dbReference type="GO" id="GO:0006281">
    <property type="term" value="P:DNA repair"/>
    <property type="evidence" value="ECO:0007669"/>
    <property type="project" value="UniProtKB-UniRule"/>
</dbReference>
<dbReference type="SUPFAM" id="SSF89550">
    <property type="entry name" value="PHP domain-like"/>
    <property type="match status" value="1"/>
</dbReference>
<dbReference type="InterPro" id="IPR011708">
    <property type="entry name" value="DNA_pol3_alpha_NTPase_dom"/>
</dbReference>
<accession>A0A831RJ70</accession>
<dbReference type="NCBIfam" id="NF004225">
    <property type="entry name" value="PRK05672.1"/>
    <property type="match status" value="1"/>
</dbReference>
<evidence type="ECO:0000256" key="11">
    <source>
        <dbReference type="ARBA" id="ARBA00023204"/>
    </source>
</evidence>
<evidence type="ECO:0000256" key="12">
    <source>
        <dbReference type="ARBA" id="ARBA00049244"/>
    </source>
</evidence>
<evidence type="ECO:0000256" key="3">
    <source>
        <dbReference type="ARBA" id="ARBA00012417"/>
    </source>
</evidence>
<evidence type="ECO:0000256" key="9">
    <source>
        <dbReference type="ARBA" id="ARBA00022763"/>
    </source>
</evidence>
<dbReference type="InterPro" id="IPR004805">
    <property type="entry name" value="DnaE2/DnaE/PolC"/>
</dbReference>
<feature type="domain" description="Polymerase/histidinol phosphatase N-terminal" evidence="14">
    <location>
        <begin position="7"/>
        <end position="74"/>
    </location>
</feature>